<name>A0ABR4AL12_9LECA</name>
<comment type="caution">
    <text evidence="1">The sequence shown here is derived from an EMBL/GenBank/DDBJ whole genome shotgun (WGS) entry which is preliminary data.</text>
</comment>
<evidence type="ECO:0000313" key="2">
    <source>
        <dbReference type="Proteomes" id="UP001590950"/>
    </source>
</evidence>
<evidence type="ECO:0000313" key="1">
    <source>
        <dbReference type="EMBL" id="KAL2046194.1"/>
    </source>
</evidence>
<reference evidence="1 2" key="1">
    <citation type="submission" date="2024-09" db="EMBL/GenBank/DDBJ databases">
        <title>Rethinking Asexuality: The Enigmatic Case of Functional Sexual Genes in Lepraria (Stereocaulaceae).</title>
        <authorList>
            <person name="Doellman M."/>
            <person name="Sun Y."/>
            <person name="Barcenas-Pena A."/>
            <person name="Lumbsch H.T."/>
            <person name="Grewe F."/>
        </authorList>
    </citation>
    <scope>NUCLEOTIDE SEQUENCE [LARGE SCALE GENOMIC DNA]</scope>
    <source>
        <strain evidence="1 2">Mercado 3170</strain>
    </source>
</reference>
<sequence length="150" mass="16189">MTVELWLNSVSDVLVGSGIVDDVSNEFVPCDKEEALAEDVNDGEVIESAIFEDIDETLTGGMDDEGVPATLRLTSIDILLTKEETGLDVALNELDRPVGISEDVLVEEIALVEVKTLPREVRPAAETVRLILLLRNVDVGGVEDALTDVD</sequence>
<protein>
    <submittedName>
        <fullName evidence="1">Uncharacterized protein</fullName>
    </submittedName>
</protein>
<gene>
    <name evidence="1" type="ORF">N7G274_001641</name>
</gene>
<organism evidence="1 2">
    <name type="scientific">Stereocaulon virgatum</name>
    <dbReference type="NCBI Taxonomy" id="373712"/>
    <lineage>
        <taxon>Eukaryota</taxon>
        <taxon>Fungi</taxon>
        <taxon>Dikarya</taxon>
        <taxon>Ascomycota</taxon>
        <taxon>Pezizomycotina</taxon>
        <taxon>Lecanoromycetes</taxon>
        <taxon>OSLEUM clade</taxon>
        <taxon>Lecanoromycetidae</taxon>
        <taxon>Lecanorales</taxon>
        <taxon>Lecanorineae</taxon>
        <taxon>Stereocaulaceae</taxon>
        <taxon>Stereocaulon</taxon>
    </lineage>
</organism>
<dbReference type="Proteomes" id="UP001590950">
    <property type="component" value="Unassembled WGS sequence"/>
</dbReference>
<proteinExistence type="predicted"/>
<accession>A0ABR4AL12</accession>
<dbReference type="EMBL" id="JBEFKJ010000004">
    <property type="protein sequence ID" value="KAL2046194.1"/>
    <property type="molecule type" value="Genomic_DNA"/>
</dbReference>
<keyword evidence="2" id="KW-1185">Reference proteome</keyword>